<reference evidence="1 4" key="2">
    <citation type="submission" date="2020-08" db="EMBL/GenBank/DDBJ databases">
        <title>Genomic Encyclopedia of Type Strains, Phase IV (KMG-IV): sequencing the most valuable type-strain genomes for metagenomic binning, comparative biology and taxonomic classification.</title>
        <authorList>
            <person name="Goeker M."/>
        </authorList>
    </citation>
    <scope>NUCLEOTIDE SEQUENCE [LARGE SCALE GENOMIC DNA]</scope>
    <source>
        <strain evidence="1 4">DSM 8510</strain>
    </source>
</reference>
<evidence type="ECO:0000313" key="3">
    <source>
        <dbReference type="Proteomes" id="UP000430021"/>
    </source>
</evidence>
<evidence type="ECO:0000313" key="1">
    <source>
        <dbReference type="EMBL" id="MBB3776117.1"/>
    </source>
</evidence>
<dbReference type="Proteomes" id="UP000548685">
    <property type="component" value="Unassembled WGS sequence"/>
</dbReference>
<name>A0A6I4UJN2_9SPHN</name>
<dbReference type="EMBL" id="JACICE010000002">
    <property type="protein sequence ID" value="MBB3776117.1"/>
    <property type="molecule type" value="Genomic_DNA"/>
</dbReference>
<evidence type="ECO:0008006" key="5">
    <source>
        <dbReference type="Google" id="ProtNLM"/>
    </source>
</evidence>
<dbReference type="Proteomes" id="UP000430021">
    <property type="component" value="Unassembled WGS sequence"/>
</dbReference>
<reference evidence="2 3" key="1">
    <citation type="submission" date="2019-12" db="EMBL/GenBank/DDBJ databases">
        <title>Genomic-based taxomic classification of the family Erythrobacteraceae.</title>
        <authorList>
            <person name="Xu L."/>
        </authorList>
    </citation>
    <scope>NUCLEOTIDE SEQUENCE [LARGE SCALE GENOMIC DNA]</scope>
    <source>
        <strain evidence="2 3">JCM 10282</strain>
    </source>
</reference>
<dbReference type="EMBL" id="WTYB01000002">
    <property type="protein sequence ID" value="MXP38798.1"/>
    <property type="molecule type" value="Genomic_DNA"/>
</dbReference>
<comment type="caution">
    <text evidence="2">The sequence shown here is derived from an EMBL/GenBank/DDBJ whole genome shotgun (WGS) entry which is preliminary data.</text>
</comment>
<evidence type="ECO:0000313" key="4">
    <source>
        <dbReference type="Proteomes" id="UP000548685"/>
    </source>
</evidence>
<keyword evidence="4" id="KW-1185">Reference proteome</keyword>
<evidence type="ECO:0000313" key="2">
    <source>
        <dbReference type="EMBL" id="MXP38798.1"/>
    </source>
</evidence>
<accession>A0A6I4UJN2</accession>
<dbReference type="AlphaFoldDB" id="A0A6I4UJN2"/>
<dbReference type="OrthoDB" id="7409750at2"/>
<sequence>MGRTMIAALIAVGMLTGCTDWREGSETVEACVERFALKKGAVHPLADDPGQWVPSYTFDVTKMGAENLRDLINASDAKARTAGSGIIAGEGSDIKAREAFEDTPASEAGVLLIAEDPALFKVRGKPGLHRELIRQGCEGQRAGMRLISYRFTREDQLVDGELPRSDFTSAEMRKLEQQFDRPKIKDLIP</sequence>
<dbReference type="PROSITE" id="PS51257">
    <property type="entry name" value="PROKAR_LIPOPROTEIN"/>
    <property type="match status" value="1"/>
</dbReference>
<proteinExistence type="predicted"/>
<gene>
    <name evidence="1" type="ORF">FHS52_002086</name>
    <name evidence="2" type="ORF">GRI59_09285</name>
</gene>
<organism evidence="2 3">
    <name type="scientific">Erythrobacter ramosus</name>
    <dbReference type="NCBI Taxonomy" id="35811"/>
    <lineage>
        <taxon>Bacteria</taxon>
        <taxon>Pseudomonadati</taxon>
        <taxon>Pseudomonadota</taxon>
        <taxon>Alphaproteobacteria</taxon>
        <taxon>Sphingomonadales</taxon>
        <taxon>Erythrobacteraceae</taxon>
        <taxon>Erythrobacter/Porphyrobacter group</taxon>
        <taxon>Erythrobacter</taxon>
    </lineage>
</organism>
<dbReference type="RefSeq" id="WP_160760905.1">
    <property type="nucleotide sequence ID" value="NZ_BAAADZ010000010.1"/>
</dbReference>
<protein>
    <recommendedName>
        <fullName evidence="5">Lipoprotein</fullName>
    </recommendedName>
</protein>